<organism evidence="1">
    <name type="scientific">Cyprideis torosa</name>
    <dbReference type="NCBI Taxonomy" id="163714"/>
    <lineage>
        <taxon>Eukaryota</taxon>
        <taxon>Metazoa</taxon>
        <taxon>Ecdysozoa</taxon>
        <taxon>Arthropoda</taxon>
        <taxon>Crustacea</taxon>
        <taxon>Oligostraca</taxon>
        <taxon>Ostracoda</taxon>
        <taxon>Podocopa</taxon>
        <taxon>Podocopida</taxon>
        <taxon>Cytherocopina</taxon>
        <taxon>Cytheroidea</taxon>
        <taxon>Cytherideidae</taxon>
        <taxon>Cyprideis</taxon>
    </lineage>
</organism>
<reference evidence="1" key="1">
    <citation type="submission" date="2020-11" db="EMBL/GenBank/DDBJ databases">
        <authorList>
            <person name="Tran Van P."/>
        </authorList>
    </citation>
    <scope>NUCLEOTIDE SEQUENCE</scope>
</reference>
<accession>A0A7R8WZJ8</accession>
<dbReference type="AlphaFoldDB" id="A0A7R8WZJ8"/>
<dbReference type="OrthoDB" id="6364988at2759"/>
<feature type="non-terminal residue" evidence="1">
    <location>
        <position position="84"/>
    </location>
</feature>
<evidence type="ECO:0000313" key="1">
    <source>
        <dbReference type="EMBL" id="CAD7239723.1"/>
    </source>
</evidence>
<dbReference type="EMBL" id="OB738858">
    <property type="protein sequence ID" value="CAD7239723.1"/>
    <property type="molecule type" value="Genomic_DNA"/>
</dbReference>
<protein>
    <submittedName>
        <fullName evidence="1">Uncharacterized protein</fullName>
    </submittedName>
</protein>
<sequence length="84" mass="9658">VAKLQKQSVEGVRESTARQLGEMNEKIQELDLKVEQQQEMMNAKLKDRPKAGSDDEALDRVQQKVDSLAFSQERLKMQVQDLQD</sequence>
<proteinExistence type="predicted"/>
<gene>
    <name evidence="1" type="ORF">CTOB1V02_LOCUS17538</name>
</gene>
<feature type="non-terminal residue" evidence="1">
    <location>
        <position position="1"/>
    </location>
</feature>
<name>A0A7R8WZJ8_9CRUS</name>